<evidence type="ECO:0000313" key="1">
    <source>
        <dbReference type="EMBL" id="MEQ2204653.1"/>
    </source>
</evidence>
<feature type="non-terminal residue" evidence="1">
    <location>
        <position position="1"/>
    </location>
</feature>
<comment type="caution">
    <text evidence="1">The sequence shown here is derived from an EMBL/GenBank/DDBJ whole genome shotgun (WGS) entry which is preliminary data.</text>
</comment>
<proteinExistence type="predicted"/>
<keyword evidence="2" id="KW-1185">Reference proteome</keyword>
<accession>A0ABV0RAI4</accession>
<reference evidence="1 2" key="1">
    <citation type="submission" date="2021-06" db="EMBL/GenBank/DDBJ databases">
        <authorList>
            <person name="Palmer J.M."/>
        </authorList>
    </citation>
    <scope>NUCLEOTIDE SEQUENCE [LARGE SCALE GENOMIC DNA]</scope>
    <source>
        <strain evidence="1 2">XC_2019</strain>
        <tissue evidence="1">Muscle</tissue>
    </source>
</reference>
<dbReference type="Proteomes" id="UP001434883">
    <property type="component" value="Unassembled WGS sequence"/>
</dbReference>
<evidence type="ECO:0000313" key="2">
    <source>
        <dbReference type="Proteomes" id="UP001434883"/>
    </source>
</evidence>
<dbReference type="EMBL" id="JAHRIN010037020">
    <property type="protein sequence ID" value="MEQ2204653.1"/>
    <property type="molecule type" value="Genomic_DNA"/>
</dbReference>
<evidence type="ECO:0008006" key="3">
    <source>
        <dbReference type="Google" id="ProtNLM"/>
    </source>
</evidence>
<gene>
    <name evidence="1" type="ORF">XENOCAPTIV_016424</name>
</gene>
<sequence>NSEEEVSILQLPVDILYEILLVVLEEGDAAMGKLSLTRKRFLDVVSQTSFRNKAHFLWLD</sequence>
<protein>
    <recommendedName>
        <fullName evidence="3">F-box domain-containing protein</fullName>
    </recommendedName>
</protein>
<feature type="non-terminal residue" evidence="1">
    <location>
        <position position="60"/>
    </location>
</feature>
<organism evidence="1 2">
    <name type="scientific">Xenoophorus captivus</name>
    <dbReference type="NCBI Taxonomy" id="1517983"/>
    <lineage>
        <taxon>Eukaryota</taxon>
        <taxon>Metazoa</taxon>
        <taxon>Chordata</taxon>
        <taxon>Craniata</taxon>
        <taxon>Vertebrata</taxon>
        <taxon>Euteleostomi</taxon>
        <taxon>Actinopterygii</taxon>
        <taxon>Neopterygii</taxon>
        <taxon>Teleostei</taxon>
        <taxon>Neoteleostei</taxon>
        <taxon>Acanthomorphata</taxon>
        <taxon>Ovalentaria</taxon>
        <taxon>Atherinomorphae</taxon>
        <taxon>Cyprinodontiformes</taxon>
        <taxon>Goodeidae</taxon>
        <taxon>Xenoophorus</taxon>
    </lineage>
</organism>
<name>A0ABV0RAI4_9TELE</name>